<proteinExistence type="predicted"/>
<dbReference type="AlphaFoldDB" id="A0A0A9HBW7"/>
<name>A0A0A9HBW7_ARUDO</name>
<protein>
    <submittedName>
        <fullName evidence="1">Uncharacterized protein</fullName>
    </submittedName>
</protein>
<sequence length="53" mass="5909">MCYTASHQGRLGQGRGRGLRVLCHSVSYHGMRRCMLHCPCIGSQGFPRGCISW</sequence>
<evidence type="ECO:0000313" key="1">
    <source>
        <dbReference type="EMBL" id="JAE32346.1"/>
    </source>
</evidence>
<organism evidence="1">
    <name type="scientific">Arundo donax</name>
    <name type="common">Giant reed</name>
    <name type="synonym">Donax arundinaceus</name>
    <dbReference type="NCBI Taxonomy" id="35708"/>
    <lineage>
        <taxon>Eukaryota</taxon>
        <taxon>Viridiplantae</taxon>
        <taxon>Streptophyta</taxon>
        <taxon>Embryophyta</taxon>
        <taxon>Tracheophyta</taxon>
        <taxon>Spermatophyta</taxon>
        <taxon>Magnoliopsida</taxon>
        <taxon>Liliopsida</taxon>
        <taxon>Poales</taxon>
        <taxon>Poaceae</taxon>
        <taxon>PACMAD clade</taxon>
        <taxon>Arundinoideae</taxon>
        <taxon>Arundineae</taxon>
        <taxon>Arundo</taxon>
    </lineage>
</organism>
<dbReference type="EMBL" id="GBRH01165550">
    <property type="protein sequence ID" value="JAE32346.1"/>
    <property type="molecule type" value="Transcribed_RNA"/>
</dbReference>
<reference evidence="1" key="1">
    <citation type="submission" date="2014-09" db="EMBL/GenBank/DDBJ databases">
        <authorList>
            <person name="Magalhaes I.L.F."/>
            <person name="Oliveira U."/>
            <person name="Santos F.R."/>
            <person name="Vidigal T.H.D.A."/>
            <person name="Brescovit A.D."/>
            <person name="Santos A.J."/>
        </authorList>
    </citation>
    <scope>NUCLEOTIDE SEQUENCE</scope>
    <source>
        <tissue evidence="1">Shoot tissue taken approximately 20 cm above the soil surface</tissue>
    </source>
</reference>
<accession>A0A0A9HBW7</accession>
<reference evidence="1" key="2">
    <citation type="journal article" date="2015" name="Data Brief">
        <title>Shoot transcriptome of the giant reed, Arundo donax.</title>
        <authorList>
            <person name="Barrero R.A."/>
            <person name="Guerrero F.D."/>
            <person name="Moolhuijzen P."/>
            <person name="Goolsby J.A."/>
            <person name="Tidwell J."/>
            <person name="Bellgard S.E."/>
            <person name="Bellgard M.I."/>
        </authorList>
    </citation>
    <scope>NUCLEOTIDE SEQUENCE</scope>
    <source>
        <tissue evidence="1">Shoot tissue taken approximately 20 cm above the soil surface</tissue>
    </source>
</reference>